<proteinExistence type="predicted"/>
<keyword evidence="1" id="KW-1133">Transmembrane helix</keyword>
<dbReference type="STRING" id="476157.GCA_001663155_00740"/>
<reference evidence="3 4" key="1">
    <citation type="submission" date="2019-07" db="EMBL/GenBank/DDBJ databases">
        <title>Genomic Encyclopedia of Archaeal and Bacterial Type Strains, Phase II (KMG-II): from individual species to whole genera.</title>
        <authorList>
            <person name="Goeker M."/>
        </authorList>
    </citation>
    <scope>NUCLEOTIDE SEQUENCE [LARGE SCALE GENOMIC DNA]</scope>
    <source>
        <strain evidence="3 4">ATCC BAA-2084</strain>
    </source>
</reference>
<sequence>MHTDRMLVCLFAFLEFSILFLRLLRNNGFMPGVSANTIVNLKPVLRLRLQLILTLAASFFLASMPSTAMADPIVGMSLYDPEEIEAWIKEIAGRDADSEQQAAIIERLYHSDGFLAAEAIVAVDADGKRVILVHEGRVGAIHLEGGNEVAQRTIRRFLKPLADGTPLHISRLERQMLLAGDQGGLDVSASLDHPDPSADTRLNVIISQSRQSGSASLDVVPQRPGTIGRFVLDQSFYGVLEGGDVLRGLGVVSRAPSGDLGFAGRVSYRTAIGSHGVFGELFAGTALSDREFNNPRLRNEQRGRQFGVLVGYPIARSMEGSLFVAGEIEHSQGRFRFGPTETRSGVDAARGYLIGAYSSPNGTQLEGSLRLSAGQRRKPYPGQLSDGDRTFASVRAEAGVVTPIANRLALRVETEGQLALSDLPEVEHFFLGHLPLVRGYAQSAVEADSGAAATVQFDQLVELSPETSLTVSGFSDFGFVRRRAGDPPYVVDEDIASFGLGAAVAHRSGFSLTGWLAMPVLDSRLTDAGDPIIYLQLAQRW</sequence>
<feature type="domain" description="Haemolysin activator HlyB C-terminal" evidence="2">
    <location>
        <begin position="379"/>
        <end position="502"/>
    </location>
</feature>
<keyword evidence="4" id="KW-1185">Reference proteome</keyword>
<protein>
    <submittedName>
        <fullName evidence="3">Hemolysin activation/secretion protein</fullName>
    </submittedName>
</protein>
<evidence type="ECO:0000259" key="2">
    <source>
        <dbReference type="Pfam" id="PF03865"/>
    </source>
</evidence>
<keyword evidence="1" id="KW-0472">Membrane</keyword>
<gene>
    <name evidence="3" type="ORF">JN10_2064</name>
</gene>
<accession>A0A562ULP9</accession>
<dbReference type="Proteomes" id="UP000320547">
    <property type="component" value="Unassembled WGS sequence"/>
</dbReference>
<feature type="transmembrane region" description="Helical" evidence="1">
    <location>
        <begin position="6"/>
        <end position="24"/>
    </location>
</feature>
<keyword evidence="1" id="KW-0812">Transmembrane</keyword>
<dbReference type="GO" id="GO:0008320">
    <property type="term" value="F:protein transmembrane transporter activity"/>
    <property type="evidence" value="ECO:0007669"/>
    <property type="project" value="TreeGrafter"/>
</dbReference>
<name>A0A562ULP9_9SPHN</name>
<evidence type="ECO:0000256" key="1">
    <source>
        <dbReference type="SAM" id="Phobius"/>
    </source>
</evidence>
<dbReference type="GO" id="GO:0046819">
    <property type="term" value="P:protein secretion by the type V secretion system"/>
    <property type="evidence" value="ECO:0007669"/>
    <property type="project" value="TreeGrafter"/>
</dbReference>
<dbReference type="PANTHER" id="PTHR34597">
    <property type="entry name" value="SLR1661 PROTEIN"/>
    <property type="match status" value="1"/>
</dbReference>
<comment type="caution">
    <text evidence="3">The sequence shown here is derived from an EMBL/GenBank/DDBJ whole genome shotgun (WGS) entry which is preliminary data.</text>
</comment>
<dbReference type="InterPro" id="IPR005565">
    <property type="entry name" value="Hemolysn_activator_HlyB_C"/>
</dbReference>
<dbReference type="Gene3D" id="2.40.160.50">
    <property type="entry name" value="membrane protein fhac: a member of the omp85/tpsb transporter family"/>
    <property type="match status" value="1"/>
</dbReference>
<dbReference type="PANTHER" id="PTHR34597:SF3">
    <property type="entry name" value="OUTER MEMBRANE TRANSPORTER CDIB"/>
    <property type="match status" value="1"/>
</dbReference>
<dbReference type="GO" id="GO:0098046">
    <property type="term" value="C:type V protein secretion system complex"/>
    <property type="evidence" value="ECO:0007669"/>
    <property type="project" value="TreeGrafter"/>
</dbReference>
<dbReference type="Pfam" id="PF03865">
    <property type="entry name" value="ShlB"/>
    <property type="match status" value="1"/>
</dbReference>
<evidence type="ECO:0000313" key="3">
    <source>
        <dbReference type="EMBL" id="TWJ06530.1"/>
    </source>
</evidence>
<dbReference type="AlphaFoldDB" id="A0A562ULP9"/>
<dbReference type="InterPro" id="IPR051544">
    <property type="entry name" value="TPS_OM_transporter"/>
</dbReference>
<dbReference type="EMBL" id="VLLK01000002">
    <property type="protein sequence ID" value="TWJ06530.1"/>
    <property type="molecule type" value="Genomic_DNA"/>
</dbReference>
<organism evidence="3 4">
    <name type="scientific">Altererythrobacter ishigakiensis</name>
    <dbReference type="NCBI Taxonomy" id="476157"/>
    <lineage>
        <taxon>Bacteria</taxon>
        <taxon>Pseudomonadati</taxon>
        <taxon>Pseudomonadota</taxon>
        <taxon>Alphaproteobacteria</taxon>
        <taxon>Sphingomonadales</taxon>
        <taxon>Erythrobacteraceae</taxon>
        <taxon>Altererythrobacter</taxon>
    </lineage>
</organism>
<evidence type="ECO:0000313" key="4">
    <source>
        <dbReference type="Proteomes" id="UP000320547"/>
    </source>
</evidence>